<feature type="signal peptide" evidence="1">
    <location>
        <begin position="1"/>
        <end position="20"/>
    </location>
</feature>
<accession>A0A5D4RMM7</accession>
<dbReference type="EMBL" id="VTEQ01000005">
    <property type="protein sequence ID" value="TYS52507.1"/>
    <property type="molecule type" value="Genomic_DNA"/>
</dbReference>
<keyword evidence="1" id="KW-0732">Signal</keyword>
<dbReference type="AlphaFoldDB" id="A0A5D4RMM7"/>
<evidence type="ECO:0000313" key="2">
    <source>
        <dbReference type="EMBL" id="TYS52507.1"/>
    </source>
</evidence>
<dbReference type="RefSeq" id="WP_056538901.1">
    <property type="nucleotide sequence ID" value="NZ_CP197480.1"/>
</dbReference>
<evidence type="ECO:0000313" key="3">
    <source>
        <dbReference type="Proteomes" id="UP000322997"/>
    </source>
</evidence>
<evidence type="ECO:0000256" key="1">
    <source>
        <dbReference type="SAM" id="SignalP"/>
    </source>
</evidence>
<feature type="chain" id="PRO_5039003970" evidence="1">
    <location>
        <begin position="21"/>
        <end position="196"/>
    </location>
</feature>
<gene>
    <name evidence="2" type="ORF">FZC83_16900</name>
</gene>
<proteinExistence type="predicted"/>
<sequence length="196" mass="21457">MKKRYLAVVLGAALFSSGFGGTTYSDFYSEASSAGNKIEMGTLKISAYEELPEPLFFSFPEGPYEGDGYWKPGKKSAEKYFAVQNDGSVNAVMKNVSITIHSISGAEDNEAARKSLEENLTFLITDRSGKKVFNGTLGELKGKPELLHQRTLSPKGSAQQYNREQYKIVATLSHDAGNEVQGARTDFDLTLYAGQE</sequence>
<reference evidence="2 3" key="1">
    <citation type="submission" date="2019-08" db="EMBL/GenBank/DDBJ databases">
        <title>Bacillus genomes from the desert of Cuatro Cienegas, Coahuila.</title>
        <authorList>
            <person name="Olmedo-Alvarez G."/>
        </authorList>
    </citation>
    <scope>NUCLEOTIDE SEQUENCE [LARGE SCALE GENOMIC DNA]</scope>
    <source>
        <strain evidence="2 3">CH108_3D</strain>
    </source>
</reference>
<organism evidence="2 3">
    <name type="scientific">Rossellomorea marisflavi</name>
    <dbReference type="NCBI Taxonomy" id="189381"/>
    <lineage>
        <taxon>Bacteria</taxon>
        <taxon>Bacillati</taxon>
        <taxon>Bacillota</taxon>
        <taxon>Bacilli</taxon>
        <taxon>Bacillales</taxon>
        <taxon>Bacillaceae</taxon>
        <taxon>Rossellomorea</taxon>
    </lineage>
</organism>
<comment type="caution">
    <text evidence="2">The sequence shown here is derived from an EMBL/GenBank/DDBJ whole genome shotgun (WGS) entry which is preliminary data.</text>
</comment>
<protein>
    <submittedName>
        <fullName evidence="2">Uncharacterized protein</fullName>
    </submittedName>
</protein>
<name>A0A5D4RMM7_9BACI</name>
<dbReference type="Proteomes" id="UP000322997">
    <property type="component" value="Unassembled WGS sequence"/>
</dbReference>